<evidence type="ECO:0000256" key="1">
    <source>
        <dbReference type="SAM" id="Phobius"/>
    </source>
</evidence>
<dbReference type="GO" id="GO:0036503">
    <property type="term" value="P:ERAD pathway"/>
    <property type="evidence" value="ECO:0007669"/>
    <property type="project" value="TreeGrafter"/>
</dbReference>
<dbReference type="GO" id="GO:0031625">
    <property type="term" value="F:ubiquitin protein ligase binding"/>
    <property type="evidence" value="ECO:0007669"/>
    <property type="project" value="TreeGrafter"/>
</dbReference>
<protein>
    <submittedName>
        <fullName evidence="2">JNK1-associated membrane protein</fullName>
    </submittedName>
</protein>
<feature type="transmembrane region" description="Helical" evidence="1">
    <location>
        <begin position="239"/>
        <end position="259"/>
    </location>
</feature>
<dbReference type="Pfam" id="PF05571">
    <property type="entry name" value="JAMP"/>
    <property type="match status" value="1"/>
</dbReference>
<feature type="transmembrane region" description="Helical" evidence="1">
    <location>
        <begin position="115"/>
        <end position="137"/>
    </location>
</feature>
<organism evidence="2 3">
    <name type="scientific">Zootermopsis nevadensis</name>
    <name type="common">Dampwood termite</name>
    <dbReference type="NCBI Taxonomy" id="136037"/>
    <lineage>
        <taxon>Eukaryota</taxon>
        <taxon>Metazoa</taxon>
        <taxon>Ecdysozoa</taxon>
        <taxon>Arthropoda</taxon>
        <taxon>Hexapoda</taxon>
        <taxon>Insecta</taxon>
        <taxon>Pterygota</taxon>
        <taxon>Neoptera</taxon>
        <taxon>Polyneoptera</taxon>
        <taxon>Dictyoptera</taxon>
        <taxon>Blattodea</taxon>
        <taxon>Blattoidea</taxon>
        <taxon>Termitoidae</taxon>
        <taxon>Termopsidae</taxon>
        <taxon>Zootermopsis</taxon>
    </lineage>
</organism>
<dbReference type="EMBL" id="KK852425">
    <property type="protein sequence ID" value="KDR24140.1"/>
    <property type="molecule type" value="Genomic_DNA"/>
</dbReference>
<proteinExistence type="predicted"/>
<evidence type="ECO:0000313" key="2">
    <source>
        <dbReference type="EMBL" id="KDR24140.1"/>
    </source>
</evidence>
<dbReference type="FunCoup" id="A0A067RTL4">
    <property type="interactions" value="142"/>
</dbReference>
<dbReference type="OMA" id="CPGIYCG"/>
<dbReference type="PANTHER" id="PTHR12740:SF4">
    <property type="entry name" value="JNK1_MAPK8-ASSOCIATED MEMBRANE PROTEIN"/>
    <property type="match status" value="1"/>
</dbReference>
<name>A0A067RTL4_ZOONE</name>
<gene>
    <name evidence="2" type="ORF">L798_08968</name>
</gene>
<feature type="transmembrane region" description="Helical" evidence="1">
    <location>
        <begin position="303"/>
        <end position="321"/>
    </location>
</feature>
<keyword evidence="3" id="KW-1185">Reference proteome</keyword>
<feature type="transmembrane region" description="Helical" evidence="1">
    <location>
        <begin position="85"/>
        <end position="103"/>
    </location>
</feature>
<dbReference type="PANTHER" id="PTHR12740">
    <property type="entry name" value="JNK1/MAPK8-ASSOCIATED MEMBRANE PROTEIN"/>
    <property type="match status" value="1"/>
</dbReference>
<dbReference type="AlphaFoldDB" id="A0A067RTL4"/>
<keyword evidence="1" id="KW-0472">Membrane</keyword>
<dbReference type="OrthoDB" id="5920264at2759"/>
<dbReference type="GO" id="GO:0006986">
    <property type="term" value="P:response to unfolded protein"/>
    <property type="evidence" value="ECO:0007669"/>
    <property type="project" value="InterPro"/>
</dbReference>
<feature type="transmembrane region" description="Helical" evidence="1">
    <location>
        <begin position="216"/>
        <end position="233"/>
    </location>
</feature>
<sequence length="334" mass="37870">MPVAGYKLHLIFRLIILYSFAIPASSYVMELGPVNKLVRCPGLYCGRELFSNGSWSNCGACPRGYRTNASSACIKCNDSPKFYDWLYLGFMALLAFVLHWFFIDTTSKRRSFCKEVLVLHFSALFEVITAAVLTLLMTDPMGSLAVQSCQTEKLSDWYTLLHNPKPNYDKTLHCTQEAVYPLYTMVFIFYALCVVLMLVVRPWLAHFLPKHGRMSIYAALYFFPTLAVIHAVFGGLIYYSFPYIVIILSVISNAAHFAYKLDQSMRFLIVSTVTDIRNVVIILGHWLLHAYGIIAITELKDPVFHSALIALVPLPAVFYILTARFTDPNKLHAD</sequence>
<accession>A0A067RTL4</accession>
<reference evidence="2 3" key="1">
    <citation type="journal article" date="2014" name="Nat. Commun.">
        <title>Molecular traces of alternative social organization in a termite genome.</title>
        <authorList>
            <person name="Terrapon N."/>
            <person name="Li C."/>
            <person name="Robertson H.M."/>
            <person name="Ji L."/>
            <person name="Meng X."/>
            <person name="Booth W."/>
            <person name="Chen Z."/>
            <person name="Childers C.P."/>
            <person name="Glastad K.M."/>
            <person name="Gokhale K."/>
            <person name="Gowin J."/>
            <person name="Gronenberg W."/>
            <person name="Hermansen R.A."/>
            <person name="Hu H."/>
            <person name="Hunt B.G."/>
            <person name="Huylmans A.K."/>
            <person name="Khalil S.M."/>
            <person name="Mitchell R.D."/>
            <person name="Munoz-Torres M.C."/>
            <person name="Mustard J.A."/>
            <person name="Pan H."/>
            <person name="Reese J.T."/>
            <person name="Scharf M.E."/>
            <person name="Sun F."/>
            <person name="Vogel H."/>
            <person name="Xiao J."/>
            <person name="Yang W."/>
            <person name="Yang Z."/>
            <person name="Yang Z."/>
            <person name="Zhou J."/>
            <person name="Zhu J."/>
            <person name="Brent C.S."/>
            <person name="Elsik C.G."/>
            <person name="Goodisman M.A."/>
            <person name="Liberles D.A."/>
            <person name="Roe R.M."/>
            <person name="Vargo E.L."/>
            <person name="Vilcinskas A."/>
            <person name="Wang J."/>
            <person name="Bornberg-Bauer E."/>
            <person name="Korb J."/>
            <person name="Zhang G."/>
            <person name="Liebig J."/>
        </authorList>
    </citation>
    <scope>NUCLEOTIDE SEQUENCE [LARGE SCALE GENOMIC DNA]</scope>
    <source>
        <tissue evidence="2">Whole organism</tissue>
    </source>
</reference>
<dbReference type="eggNOG" id="KOG3744">
    <property type="taxonomic scope" value="Eukaryota"/>
</dbReference>
<evidence type="ECO:0000313" key="3">
    <source>
        <dbReference type="Proteomes" id="UP000027135"/>
    </source>
</evidence>
<dbReference type="GO" id="GO:0016020">
    <property type="term" value="C:membrane"/>
    <property type="evidence" value="ECO:0007669"/>
    <property type="project" value="InterPro"/>
</dbReference>
<keyword evidence="1" id="KW-1133">Transmembrane helix</keyword>
<dbReference type="Proteomes" id="UP000027135">
    <property type="component" value="Unassembled WGS sequence"/>
</dbReference>
<dbReference type="InParanoid" id="A0A067RTL4"/>
<dbReference type="InterPro" id="IPR008485">
    <property type="entry name" value="JAMP"/>
</dbReference>
<keyword evidence="1" id="KW-0812">Transmembrane</keyword>
<feature type="transmembrane region" description="Helical" evidence="1">
    <location>
        <begin position="279"/>
        <end position="297"/>
    </location>
</feature>
<feature type="transmembrane region" description="Helical" evidence="1">
    <location>
        <begin position="12"/>
        <end position="29"/>
    </location>
</feature>
<feature type="transmembrane region" description="Helical" evidence="1">
    <location>
        <begin position="182"/>
        <end position="204"/>
    </location>
</feature>